<reference evidence="2 3" key="1">
    <citation type="journal article" date="2016" name="Nat. Commun.">
        <title>Thousands of microbial genomes shed light on interconnected biogeochemical processes in an aquifer system.</title>
        <authorList>
            <person name="Anantharaman K."/>
            <person name="Brown C.T."/>
            <person name="Hug L.A."/>
            <person name="Sharon I."/>
            <person name="Castelle C.J."/>
            <person name="Probst A.J."/>
            <person name="Thomas B.C."/>
            <person name="Singh A."/>
            <person name="Wilkins M.J."/>
            <person name="Karaoz U."/>
            <person name="Brodie E.L."/>
            <person name="Williams K.H."/>
            <person name="Hubbard S.S."/>
            <person name="Banfield J.F."/>
        </authorList>
    </citation>
    <scope>NUCLEOTIDE SEQUENCE [LARGE SCALE GENOMIC DNA]</scope>
</reference>
<dbReference type="Proteomes" id="UP000177583">
    <property type="component" value="Unassembled WGS sequence"/>
</dbReference>
<dbReference type="AlphaFoldDB" id="A0A1F6GXA5"/>
<sequence length="203" mass="21569">MKGLEWLAVLLGLFLAPPAFGQTKVLLLGDSLTAGFGVDPAQAYPVLVEAALKAKGYSVVFTNASVSGSTTASALGRLRWYLKTKPDLLYLALGANDGLRGQSVEGMKENLAATIRLAQAQGIKVLLVGMKMPPNYGAAYTKAFGQVYPELAKEYQLPLLPFVLDGVAGKPELNQADGIHPNGQGHRQVAELVTGFFISNLRP</sequence>
<dbReference type="SUPFAM" id="SSF52266">
    <property type="entry name" value="SGNH hydrolase"/>
    <property type="match status" value="1"/>
</dbReference>
<dbReference type="Gene3D" id="3.40.50.1110">
    <property type="entry name" value="SGNH hydrolase"/>
    <property type="match status" value="1"/>
</dbReference>
<dbReference type="EMBL" id="MFNF01000019">
    <property type="protein sequence ID" value="OGH02795.1"/>
    <property type="molecule type" value="Genomic_DNA"/>
</dbReference>
<protein>
    <recommendedName>
        <fullName evidence="1">SGNH hydrolase-type esterase domain-containing protein</fullName>
    </recommendedName>
</protein>
<dbReference type="GO" id="GO:0004622">
    <property type="term" value="F:phosphatidylcholine lysophospholipase activity"/>
    <property type="evidence" value="ECO:0007669"/>
    <property type="project" value="TreeGrafter"/>
</dbReference>
<evidence type="ECO:0000313" key="3">
    <source>
        <dbReference type="Proteomes" id="UP000177583"/>
    </source>
</evidence>
<dbReference type="Pfam" id="PF13472">
    <property type="entry name" value="Lipase_GDSL_2"/>
    <property type="match status" value="1"/>
</dbReference>
<dbReference type="InterPro" id="IPR013830">
    <property type="entry name" value="SGNH_hydro"/>
</dbReference>
<proteinExistence type="predicted"/>
<dbReference type="InterPro" id="IPR051532">
    <property type="entry name" value="Ester_Hydrolysis_Enzymes"/>
</dbReference>
<comment type="caution">
    <text evidence="2">The sequence shown here is derived from an EMBL/GenBank/DDBJ whole genome shotgun (WGS) entry which is preliminary data.</text>
</comment>
<evidence type="ECO:0000259" key="1">
    <source>
        <dbReference type="Pfam" id="PF13472"/>
    </source>
</evidence>
<dbReference type="PANTHER" id="PTHR30383:SF24">
    <property type="entry name" value="THIOESTERASE 1_PROTEASE 1_LYSOPHOSPHOLIPASE L1"/>
    <property type="match status" value="1"/>
</dbReference>
<feature type="domain" description="SGNH hydrolase-type esterase" evidence="1">
    <location>
        <begin position="27"/>
        <end position="187"/>
    </location>
</feature>
<accession>A0A1F6GXA5</accession>
<dbReference type="InterPro" id="IPR036514">
    <property type="entry name" value="SGNH_hydro_sf"/>
</dbReference>
<gene>
    <name evidence="2" type="ORF">A2557_02980</name>
</gene>
<dbReference type="CDD" id="cd01822">
    <property type="entry name" value="Lysophospholipase_L1_like"/>
    <property type="match status" value="1"/>
</dbReference>
<organism evidence="2 3">
    <name type="scientific">Candidatus Lambdaproteobacteria bacterium RIFOXYD2_FULL_56_26</name>
    <dbReference type="NCBI Taxonomy" id="1817773"/>
    <lineage>
        <taxon>Bacteria</taxon>
        <taxon>Pseudomonadati</taxon>
        <taxon>Pseudomonadota</taxon>
        <taxon>Candidatus Lambdaproteobacteria</taxon>
    </lineage>
</organism>
<name>A0A1F6GXA5_9PROT</name>
<dbReference type="PANTHER" id="PTHR30383">
    <property type="entry name" value="THIOESTERASE 1/PROTEASE 1/LYSOPHOSPHOLIPASE L1"/>
    <property type="match status" value="1"/>
</dbReference>
<evidence type="ECO:0000313" key="2">
    <source>
        <dbReference type="EMBL" id="OGH02795.1"/>
    </source>
</evidence>